<dbReference type="AlphaFoldDB" id="A0A381DK53"/>
<feature type="transmembrane region" description="Helical" evidence="1">
    <location>
        <begin position="142"/>
        <end position="161"/>
    </location>
</feature>
<dbReference type="STRING" id="32024.GCA_000788295_01424"/>
<dbReference type="PANTHER" id="PTHR34219:SF4">
    <property type="entry name" value="PEPSY DOMAIN-CONTAINING PROTEIN"/>
    <property type="match status" value="1"/>
</dbReference>
<proteinExistence type="predicted"/>
<feature type="transmembrane region" description="Helical" evidence="1">
    <location>
        <begin position="12"/>
        <end position="31"/>
    </location>
</feature>
<evidence type="ECO:0000313" key="3">
    <source>
        <dbReference type="Proteomes" id="UP000254920"/>
    </source>
</evidence>
<dbReference type="InterPro" id="IPR005625">
    <property type="entry name" value="PepSY-ass_TM"/>
</dbReference>
<dbReference type="Pfam" id="PF03929">
    <property type="entry name" value="PepSY_TM"/>
    <property type="match status" value="1"/>
</dbReference>
<reference evidence="2 3" key="1">
    <citation type="submission" date="2018-06" db="EMBL/GenBank/DDBJ databases">
        <authorList>
            <consortium name="Pathogen Informatics"/>
            <person name="Doyle S."/>
        </authorList>
    </citation>
    <scope>NUCLEOTIDE SEQUENCE [LARGE SCALE GENOMIC DNA]</scope>
    <source>
        <strain evidence="2 3">NCTC12475</strain>
    </source>
</reference>
<organism evidence="2 3">
    <name type="scientific">Campylobacter sputorum subsp. sputorum</name>
    <dbReference type="NCBI Taxonomy" id="32024"/>
    <lineage>
        <taxon>Bacteria</taxon>
        <taxon>Pseudomonadati</taxon>
        <taxon>Campylobacterota</taxon>
        <taxon>Epsilonproteobacteria</taxon>
        <taxon>Campylobacterales</taxon>
        <taxon>Campylobacteraceae</taxon>
        <taxon>Campylobacter</taxon>
    </lineage>
</organism>
<keyword evidence="1" id="KW-0472">Membrane</keyword>
<dbReference type="Proteomes" id="UP000254920">
    <property type="component" value="Unassembled WGS sequence"/>
</dbReference>
<keyword evidence="1" id="KW-1133">Transmembrane helix</keyword>
<feature type="transmembrane region" description="Helical" evidence="1">
    <location>
        <begin position="483"/>
        <end position="502"/>
    </location>
</feature>
<gene>
    <name evidence="2" type="ORF">NCTC12475_01129</name>
</gene>
<keyword evidence="3" id="KW-1185">Reference proteome</keyword>
<feature type="transmembrane region" description="Helical" evidence="1">
    <location>
        <begin position="435"/>
        <end position="451"/>
    </location>
</feature>
<name>A0A381DK53_9BACT</name>
<feature type="transmembrane region" description="Helical" evidence="1">
    <location>
        <begin position="363"/>
        <end position="383"/>
    </location>
</feature>
<feature type="transmembrane region" description="Helical" evidence="1">
    <location>
        <begin position="458"/>
        <end position="477"/>
    </location>
</feature>
<dbReference type="PANTHER" id="PTHR34219">
    <property type="entry name" value="IRON-REGULATED INNER MEMBRANE PROTEIN-RELATED"/>
    <property type="match status" value="1"/>
</dbReference>
<evidence type="ECO:0000256" key="1">
    <source>
        <dbReference type="SAM" id="Phobius"/>
    </source>
</evidence>
<protein>
    <submittedName>
        <fullName evidence="2">Amino acid carrier family protein</fullName>
    </submittedName>
</protein>
<keyword evidence="1" id="KW-0812">Transmembrane</keyword>
<feature type="transmembrane region" description="Helical" evidence="1">
    <location>
        <begin position="395"/>
        <end position="415"/>
    </location>
</feature>
<feature type="transmembrane region" description="Helical" evidence="1">
    <location>
        <begin position="182"/>
        <end position="203"/>
    </location>
</feature>
<dbReference type="EMBL" id="UFVD01000001">
    <property type="protein sequence ID" value="SUX10917.1"/>
    <property type="molecule type" value="Genomic_DNA"/>
</dbReference>
<evidence type="ECO:0000313" key="2">
    <source>
        <dbReference type="EMBL" id="SUX10917.1"/>
    </source>
</evidence>
<sequence length="511" mass="58687">MSMLKLSHKYIGILLAYFGFFLFFSGTLGYYKDEITLFMQPENYRLNYKSPNALKSGIDYLRKYHANADIWEITLPSEASPFVGVSYKNDKKAHQKKKNKPRINIDPESGERVKARSTYGGNFIGKLHFNLWYIPASKGREIVGYATLLLILTIVTGVIIHKRIFKDFFKYRKNTILRDTHIVTSVSGFAIFFMLSVSGLYLVEKFMLKEIYQDISSKNQAAMQQDFYEKVKAKREARRKVKQNKEQNATETVSEIVVKQNQSSYIPTLSDIKNIIDKKLNGRELKNILIQKDAVDTAYIQLNFDTKNPFSENGLSFSAELYNIKTGKLVDMMSQRELNTEQKIYQFMKIFHTGNFSDEMVKFIFFVFGILGLFMCFGGALLWQKNSNSTLTFYLGRFLNGSIFIGLFTGFGMYLLSNQLIKFNTPLRHNLEVNAFFIALIISTLLSAILVKRYAYTILSFITSFLFLVSAIMALKAGSYANFSSLKVTLFCFVLVTLFGYLGKKFLKGKK</sequence>
<accession>A0A381DK53</accession>